<dbReference type="GO" id="GO:0010436">
    <property type="term" value="F:carotenoid dioxygenase activity"/>
    <property type="evidence" value="ECO:0007669"/>
    <property type="project" value="TreeGrafter"/>
</dbReference>
<evidence type="ECO:0000313" key="8">
    <source>
        <dbReference type="Proteomes" id="UP001152888"/>
    </source>
</evidence>
<organism evidence="7 8">
    <name type="scientific">Acanthoscelides obtectus</name>
    <name type="common">Bean weevil</name>
    <name type="synonym">Bruchus obtectus</name>
    <dbReference type="NCBI Taxonomy" id="200917"/>
    <lineage>
        <taxon>Eukaryota</taxon>
        <taxon>Metazoa</taxon>
        <taxon>Ecdysozoa</taxon>
        <taxon>Arthropoda</taxon>
        <taxon>Hexapoda</taxon>
        <taxon>Insecta</taxon>
        <taxon>Pterygota</taxon>
        <taxon>Neoptera</taxon>
        <taxon>Endopterygota</taxon>
        <taxon>Coleoptera</taxon>
        <taxon>Polyphaga</taxon>
        <taxon>Cucujiformia</taxon>
        <taxon>Chrysomeloidea</taxon>
        <taxon>Chrysomelidae</taxon>
        <taxon>Bruchinae</taxon>
        <taxon>Bruchini</taxon>
        <taxon>Acanthoscelides</taxon>
    </lineage>
</organism>
<evidence type="ECO:0008006" key="9">
    <source>
        <dbReference type="Google" id="ProtNLM"/>
    </source>
</evidence>
<proteinExistence type="inferred from homology"/>
<comment type="cofactor">
    <cofactor evidence="5">
        <name>Fe(2+)</name>
        <dbReference type="ChEBI" id="CHEBI:29033"/>
    </cofactor>
    <text evidence="5">Binds 1 Fe(2+) ion per subunit.</text>
</comment>
<dbReference type="GO" id="GO:0003834">
    <property type="term" value="F:beta-carotene 15,15'-dioxygenase activity"/>
    <property type="evidence" value="ECO:0007669"/>
    <property type="project" value="TreeGrafter"/>
</dbReference>
<evidence type="ECO:0000256" key="5">
    <source>
        <dbReference type="PIRSR" id="PIRSR604294-1"/>
    </source>
</evidence>
<evidence type="ECO:0000256" key="2">
    <source>
        <dbReference type="ARBA" id="ARBA00022723"/>
    </source>
</evidence>
<protein>
    <recommendedName>
        <fullName evidence="9">Carotenoid isomerooxygenase</fullName>
    </recommendedName>
</protein>
<feature type="compositionally biased region" description="Basic and acidic residues" evidence="6">
    <location>
        <begin position="1"/>
        <end position="18"/>
    </location>
</feature>
<accession>A0A9P0LN85</accession>
<keyword evidence="3" id="KW-0560">Oxidoreductase</keyword>
<reference evidence="7" key="1">
    <citation type="submission" date="2022-03" db="EMBL/GenBank/DDBJ databases">
        <authorList>
            <person name="Sayadi A."/>
        </authorList>
    </citation>
    <scope>NUCLEOTIDE SEQUENCE</scope>
</reference>
<evidence type="ECO:0000256" key="6">
    <source>
        <dbReference type="SAM" id="MobiDB-lite"/>
    </source>
</evidence>
<feature type="binding site" evidence="5">
    <location>
        <position position="574"/>
    </location>
    <ligand>
        <name>Fe cation</name>
        <dbReference type="ChEBI" id="CHEBI:24875"/>
        <note>catalytic</note>
    </ligand>
</feature>
<evidence type="ECO:0000256" key="3">
    <source>
        <dbReference type="ARBA" id="ARBA00023002"/>
    </source>
</evidence>
<dbReference type="InterPro" id="IPR004294">
    <property type="entry name" value="Carotenoid_Oase"/>
</dbReference>
<dbReference type="GO" id="GO:0046872">
    <property type="term" value="F:metal ion binding"/>
    <property type="evidence" value="ECO:0007669"/>
    <property type="project" value="UniProtKB-KW"/>
</dbReference>
<feature type="region of interest" description="Disordered" evidence="6">
    <location>
        <begin position="1"/>
        <end position="27"/>
    </location>
</feature>
<dbReference type="GO" id="GO:0016121">
    <property type="term" value="P:carotene catabolic process"/>
    <property type="evidence" value="ECO:0007669"/>
    <property type="project" value="TreeGrafter"/>
</dbReference>
<dbReference type="AlphaFoldDB" id="A0A9P0LN85"/>
<dbReference type="EMBL" id="CAKOFQ010007479">
    <property type="protein sequence ID" value="CAH2002035.1"/>
    <property type="molecule type" value="Genomic_DNA"/>
</dbReference>
<feature type="binding site" evidence="5">
    <location>
        <position position="229"/>
    </location>
    <ligand>
        <name>Fe cation</name>
        <dbReference type="ChEBI" id="CHEBI:24875"/>
        <note>catalytic</note>
    </ligand>
</feature>
<feature type="binding site" evidence="5">
    <location>
        <position position="360"/>
    </location>
    <ligand>
        <name>Fe cation</name>
        <dbReference type="ChEBI" id="CHEBI:24875"/>
        <note>catalytic</note>
    </ligand>
</feature>
<evidence type="ECO:0000256" key="1">
    <source>
        <dbReference type="ARBA" id="ARBA00006787"/>
    </source>
</evidence>
<name>A0A9P0LN85_ACAOB</name>
<dbReference type="Pfam" id="PF03055">
    <property type="entry name" value="RPE65"/>
    <property type="match status" value="1"/>
</dbReference>
<keyword evidence="4 5" id="KW-0408">Iron</keyword>
<keyword evidence="2 5" id="KW-0479">Metal-binding</keyword>
<comment type="caution">
    <text evidence="7">The sequence shown here is derived from an EMBL/GenBank/DDBJ whole genome shotgun (WGS) entry which is preliminary data.</text>
</comment>
<dbReference type="PANTHER" id="PTHR10543:SF24">
    <property type="entry name" value="CAROTENOID ISOMEROOXYGENASE"/>
    <property type="match status" value="1"/>
</dbReference>
<dbReference type="Proteomes" id="UP001152888">
    <property type="component" value="Unassembled WGS sequence"/>
</dbReference>
<sequence length="585" mass="66811">MKRLYNKKENSLDTEEKCPSGASTPIFGWTPLPQRRKLGFTENKDDETVTKELQLYPNCDVNVWLRSCEKEIVEPLNGVIKGRIPSWLRGSLIRNGPGSLKVGDQEFAHLFDSSALLHRYNIKDCKVTYQCRFLQSEVFKKNRSANRIVLTEFGTKSVPDPCHTIFQRIAAVFNKDASDNAMISVYPIGDEIYAFTEIPTIHRINQDTLETEGKVNINDYVSIVNHTSHPHVLSDGTVYNLGTTIYATGPHHTIVEFPTNEKSDASTMFKNAKIVATIPARWPLNPSYMHTFGLTDNFFIIVEQPLCVSVPGMISAKFNNEPLAGCFRWYHEEFTQLNVLSRKSGGLLYTFQAEAFFYLHIIHQYELDDYIVIDICMYKDPSMLDCMFIESMKSMQQNPNYAKMFRGRPARFVLPLNPEKMDKELNRNLIKLKNSKAKAYYLPDGEILVKPERLLDLGCETPRIHYEHYIGKPYRYFYAISSDVDAKNPGTIIKVDTVTRSSKTWCEENCYPSEPIFVPRPNFKNEDDGVVLVSLVWGRTDTNHAGLLILDAQSLTEIGRAEFTTPGPVPKCLHGWFCRKDGQCN</sequence>
<dbReference type="OrthoDB" id="1069523at2759"/>
<evidence type="ECO:0000313" key="7">
    <source>
        <dbReference type="EMBL" id="CAH2002035.1"/>
    </source>
</evidence>
<keyword evidence="8" id="KW-1185">Reference proteome</keyword>
<evidence type="ECO:0000256" key="4">
    <source>
        <dbReference type="ARBA" id="ARBA00023004"/>
    </source>
</evidence>
<feature type="binding site" evidence="5">
    <location>
        <position position="290"/>
    </location>
    <ligand>
        <name>Fe cation</name>
        <dbReference type="ChEBI" id="CHEBI:24875"/>
        <note>catalytic</note>
    </ligand>
</feature>
<dbReference type="GO" id="GO:0042574">
    <property type="term" value="P:retinal metabolic process"/>
    <property type="evidence" value="ECO:0007669"/>
    <property type="project" value="TreeGrafter"/>
</dbReference>
<gene>
    <name evidence="7" type="ORF">ACAOBT_LOCUS26570</name>
</gene>
<comment type="similarity">
    <text evidence="1">Belongs to the carotenoid oxygenase family.</text>
</comment>
<dbReference type="PANTHER" id="PTHR10543">
    <property type="entry name" value="BETA-CAROTENE DIOXYGENASE"/>
    <property type="match status" value="1"/>
</dbReference>